<dbReference type="PANTHER" id="PTHR32305">
    <property type="match status" value="1"/>
</dbReference>
<dbReference type="InterPro" id="IPR006530">
    <property type="entry name" value="YD"/>
</dbReference>
<protein>
    <submittedName>
        <fullName evidence="1">Putative deoxyribonuclease RhsA</fullName>
        <ecNumber evidence="1">3.1.-.-</ecNumber>
    </submittedName>
</protein>
<dbReference type="GO" id="GO:0016787">
    <property type="term" value="F:hydrolase activity"/>
    <property type="evidence" value="ECO:0007669"/>
    <property type="project" value="UniProtKB-KW"/>
</dbReference>
<sequence>MLVTDPEGFTTSQEYDAFGRVLTYDDQKSERTTYGYDGTHSQPTSILHPDGATEQFEYNLWGLPTKTIDELGHETVNTYRDNGLLEMITDANGGETAFTYDNRNQLETITDPVGNTTTYAYDDAGRVVQEIGQLGGQRSYEYDAADRLTRVTDRNGRVREFTYDRVGNVTEQRWYDDTGSLVRTTGTSYDEVYNLTHITDPRASAY</sequence>
<dbReference type="AlphaFoldDB" id="A0A518AZZ4"/>
<dbReference type="EMBL" id="CP036279">
    <property type="protein sequence ID" value="QDU60290.1"/>
    <property type="molecule type" value="Genomic_DNA"/>
</dbReference>
<name>A0A518AZZ4_9BACT</name>
<dbReference type="KEGG" id="knv:Pan216_11290"/>
<gene>
    <name evidence="1" type="primary">rhsA_2</name>
    <name evidence="1" type="ORF">Pan216_11290</name>
</gene>
<dbReference type="Proteomes" id="UP000317093">
    <property type="component" value="Chromosome"/>
</dbReference>
<accession>A0A518AZZ4</accession>
<reference evidence="1 2" key="1">
    <citation type="submission" date="2019-02" db="EMBL/GenBank/DDBJ databases">
        <title>Deep-cultivation of Planctomycetes and their phenomic and genomic characterization uncovers novel biology.</title>
        <authorList>
            <person name="Wiegand S."/>
            <person name="Jogler M."/>
            <person name="Boedeker C."/>
            <person name="Pinto D."/>
            <person name="Vollmers J."/>
            <person name="Rivas-Marin E."/>
            <person name="Kohn T."/>
            <person name="Peeters S.H."/>
            <person name="Heuer A."/>
            <person name="Rast P."/>
            <person name="Oberbeckmann S."/>
            <person name="Bunk B."/>
            <person name="Jeske O."/>
            <person name="Meyerdierks A."/>
            <person name="Storesund J.E."/>
            <person name="Kallscheuer N."/>
            <person name="Luecker S."/>
            <person name="Lage O.M."/>
            <person name="Pohl T."/>
            <person name="Merkel B.J."/>
            <person name="Hornburger P."/>
            <person name="Mueller R.-W."/>
            <person name="Bruemmer F."/>
            <person name="Labrenz M."/>
            <person name="Spormann A.M."/>
            <person name="Op den Camp H."/>
            <person name="Overmann J."/>
            <person name="Amann R."/>
            <person name="Jetten M.S.M."/>
            <person name="Mascher T."/>
            <person name="Medema M.H."/>
            <person name="Devos D.P."/>
            <person name="Kaster A.-K."/>
            <person name="Ovreas L."/>
            <person name="Rohde M."/>
            <person name="Galperin M.Y."/>
            <person name="Jogler C."/>
        </authorList>
    </citation>
    <scope>NUCLEOTIDE SEQUENCE [LARGE SCALE GENOMIC DNA]</scope>
    <source>
        <strain evidence="1 2">Pan216</strain>
    </source>
</reference>
<dbReference type="Pfam" id="PF05593">
    <property type="entry name" value="RHS_repeat"/>
    <property type="match status" value="2"/>
</dbReference>
<keyword evidence="2" id="KW-1185">Reference proteome</keyword>
<dbReference type="NCBIfam" id="TIGR01643">
    <property type="entry name" value="YD_repeat_2x"/>
    <property type="match status" value="5"/>
</dbReference>
<evidence type="ECO:0000313" key="1">
    <source>
        <dbReference type="EMBL" id="QDU60290.1"/>
    </source>
</evidence>
<evidence type="ECO:0000313" key="2">
    <source>
        <dbReference type="Proteomes" id="UP000317093"/>
    </source>
</evidence>
<dbReference type="PANTHER" id="PTHR32305:SF15">
    <property type="entry name" value="PROTEIN RHSA-RELATED"/>
    <property type="match status" value="1"/>
</dbReference>
<dbReference type="InterPro" id="IPR050708">
    <property type="entry name" value="T6SS_VgrG/RHS"/>
</dbReference>
<organism evidence="1 2">
    <name type="scientific">Kolteria novifilia</name>
    <dbReference type="NCBI Taxonomy" id="2527975"/>
    <lineage>
        <taxon>Bacteria</taxon>
        <taxon>Pseudomonadati</taxon>
        <taxon>Planctomycetota</taxon>
        <taxon>Planctomycetia</taxon>
        <taxon>Kolteriales</taxon>
        <taxon>Kolteriaceae</taxon>
        <taxon>Kolteria</taxon>
    </lineage>
</organism>
<dbReference type="InterPro" id="IPR031325">
    <property type="entry name" value="RHS_repeat"/>
</dbReference>
<dbReference type="EC" id="3.1.-.-" evidence="1"/>
<keyword evidence="1" id="KW-0378">Hydrolase</keyword>
<proteinExistence type="predicted"/>
<dbReference type="Gene3D" id="2.180.10.10">
    <property type="entry name" value="RHS repeat-associated core"/>
    <property type="match status" value="2"/>
</dbReference>